<evidence type="ECO:0008006" key="4">
    <source>
        <dbReference type="Google" id="ProtNLM"/>
    </source>
</evidence>
<evidence type="ECO:0000313" key="3">
    <source>
        <dbReference type="Proteomes" id="UP000886998"/>
    </source>
</evidence>
<evidence type="ECO:0000256" key="1">
    <source>
        <dbReference type="SAM" id="SignalP"/>
    </source>
</evidence>
<evidence type="ECO:0000313" key="2">
    <source>
        <dbReference type="EMBL" id="GFY53549.1"/>
    </source>
</evidence>
<reference evidence="2" key="1">
    <citation type="submission" date="2020-08" db="EMBL/GenBank/DDBJ databases">
        <title>Multicomponent nature underlies the extraordinary mechanical properties of spider dragline silk.</title>
        <authorList>
            <person name="Kono N."/>
            <person name="Nakamura H."/>
            <person name="Mori M."/>
            <person name="Yoshida Y."/>
            <person name="Ohtoshi R."/>
            <person name="Malay A.D."/>
            <person name="Moran D.A.P."/>
            <person name="Tomita M."/>
            <person name="Numata K."/>
            <person name="Arakawa K."/>
        </authorList>
    </citation>
    <scope>NUCLEOTIDE SEQUENCE</scope>
</reference>
<proteinExistence type="predicted"/>
<gene>
    <name evidence="2" type="ORF">TNIN_486691</name>
</gene>
<keyword evidence="3" id="KW-1185">Reference proteome</keyword>
<organism evidence="2 3">
    <name type="scientific">Trichonephila inaurata madagascariensis</name>
    <dbReference type="NCBI Taxonomy" id="2747483"/>
    <lineage>
        <taxon>Eukaryota</taxon>
        <taxon>Metazoa</taxon>
        <taxon>Ecdysozoa</taxon>
        <taxon>Arthropoda</taxon>
        <taxon>Chelicerata</taxon>
        <taxon>Arachnida</taxon>
        <taxon>Araneae</taxon>
        <taxon>Araneomorphae</taxon>
        <taxon>Entelegynae</taxon>
        <taxon>Araneoidea</taxon>
        <taxon>Nephilidae</taxon>
        <taxon>Trichonephila</taxon>
        <taxon>Trichonephila inaurata</taxon>
    </lineage>
</organism>
<dbReference type="AlphaFoldDB" id="A0A8X6XJH8"/>
<feature type="signal peptide" evidence="1">
    <location>
        <begin position="1"/>
        <end position="16"/>
    </location>
</feature>
<comment type="caution">
    <text evidence="2">The sequence shown here is derived from an EMBL/GenBank/DDBJ whole genome shotgun (WGS) entry which is preliminary data.</text>
</comment>
<protein>
    <recommendedName>
        <fullName evidence="4">Secreted protein</fullName>
    </recommendedName>
</protein>
<accession>A0A8X6XJH8</accession>
<feature type="chain" id="PRO_5036446925" description="Secreted protein" evidence="1">
    <location>
        <begin position="17"/>
        <end position="103"/>
    </location>
</feature>
<keyword evidence="1" id="KW-0732">Signal</keyword>
<name>A0A8X6XJH8_9ARAC</name>
<dbReference type="Proteomes" id="UP000886998">
    <property type="component" value="Unassembled WGS sequence"/>
</dbReference>
<dbReference type="EMBL" id="BMAV01009367">
    <property type="protein sequence ID" value="GFY53549.1"/>
    <property type="molecule type" value="Genomic_DNA"/>
</dbReference>
<sequence length="103" mass="11564">MLITLVFLQESALFGALLVRSGRLYDNESLQIRPLFLLTKKFCPQKKFTSHQLEPVIASLLTFVLTATSNHVFAVLQTVLCKNKLQSKPVFAVTQTELVKTTP</sequence>